<keyword evidence="4" id="KW-1185">Reference proteome</keyword>
<reference evidence="4" key="1">
    <citation type="journal article" date="2019" name="Int. J. Syst. Evol. Microbiol.">
        <title>The Global Catalogue of Microorganisms (GCM) 10K type strain sequencing project: providing services to taxonomists for standard genome sequencing and annotation.</title>
        <authorList>
            <consortium name="The Broad Institute Genomics Platform"/>
            <consortium name="The Broad Institute Genome Sequencing Center for Infectious Disease"/>
            <person name="Wu L."/>
            <person name="Ma J."/>
        </authorList>
    </citation>
    <scope>NUCLEOTIDE SEQUENCE [LARGE SCALE GENOMIC DNA]</scope>
    <source>
        <strain evidence="4">CCUG 47105</strain>
    </source>
</reference>
<dbReference type="SUPFAM" id="SSF55874">
    <property type="entry name" value="ATPase domain of HSP90 chaperone/DNA topoisomerase II/histidine kinase"/>
    <property type="match status" value="1"/>
</dbReference>
<dbReference type="Pfam" id="PF13589">
    <property type="entry name" value="HATPase_c_3"/>
    <property type="match status" value="1"/>
</dbReference>
<keyword evidence="3" id="KW-0067">ATP-binding</keyword>
<feature type="domain" description="Histidine kinase/HSP90-like ATPase" evidence="2">
    <location>
        <begin position="23"/>
        <end position="145"/>
    </location>
</feature>
<evidence type="ECO:0000259" key="2">
    <source>
        <dbReference type="SMART" id="SM00387"/>
    </source>
</evidence>
<dbReference type="Gene3D" id="3.30.565.10">
    <property type="entry name" value="Histidine kinase-like ATPase, C-terminal domain"/>
    <property type="match status" value="1"/>
</dbReference>
<dbReference type="EMBL" id="JBHSTM010000002">
    <property type="protein sequence ID" value="MFC6423971.1"/>
    <property type="molecule type" value="Genomic_DNA"/>
</dbReference>
<accession>A0ABW1X6C6</accession>
<dbReference type="InterPro" id="IPR036890">
    <property type="entry name" value="HATPase_C_sf"/>
</dbReference>
<gene>
    <name evidence="3" type="ORF">ACFP71_03990</name>
</gene>
<dbReference type="Proteomes" id="UP001596305">
    <property type="component" value="Unassembled WGS sequence"/>
</dbReference>
<keyword evidence="3" id="KW-0547">Nucleotide-binding</keyword>
<dbReference type="GO" id="GO:0005524">
    <property type="term" value="F:ATP binding"/>
    <property type="evidence" value="ECO:0007669"/>
    <property type="project" value="UniProtKB-KW"/>
</dbReference>
<evidence type="ECO:0000313" key="3">
    <source>
        <dbReference type="EMBL" id="MFC6423971.1"/>
    </source>
</evidence>
<evidence type="ECO:0000256" key="1">
    <source>
        <dbReference type="SAM" id="MobiDB-lite"/>
    </source>
</evidence>
<organism evidence="3 4">
    <name type="scientific">Oerskovia paurometabola</name>
    <dbReference type="NCBI Taxonomy" id="162170"/>
    <lineage>
        <taxon>Bacteria</taxon>
        <taxon>Bacillati</taxon>
        <taxon>Actinomycetota</taxon>
        <taxon>Actinomycetes</taxon>
        <taxon>Micrococcales</taxon>
        <taxon>Cellulomonadaceae</taxon>
        <taxon>Oerskovia</taxon>
    </lineage>
</organism>
<proteinExistence type="predicted"/>
<dbReference type="InterPro" id="IPR003594">
    <property type="entry name" value="HATPase_dom"/>
</dbReference>
<name>A0ABW1X6C6_9CELL</name>
<feature type="region of interest" description="Disordered" evidence="1">
    <location>
        <begin position="488"/>
        <end position="517"/>
    </location>
</feature>
<dbReference type="RefSeq" id="WP_204807017.1">
    <property type="nucleotide sequence ID" value="NZ_BAAAIY010000005.1"/>
</dbReference>
<evidence type="ECO:0000313" key="4">
    <source>
        <dbReference type="Proteomes" id="UP001596305"/>
    </source>
</evidence>
<dbReference type="SMART" id="SM00387">
    <property type="entry name" value="HATPase_c"/>
    <property type="match status" value="1"/>
</dbReference>
<comment type="caution">
    <text evidence="3">The sequence shown here is derived from an EMBL/GenBank/DDBJ whole genome shotgun (WGS) entry which is preliminary data.</text>
</comment>
<protein>
    <submittedName>
        <fullName evidence="3">ATP-binding protein</fullName>
    </submittedName>
</protein>
<sequence>MPEQPVETLDLTPSPRILEMIAETDLQIHQCLAELIDNCFDELQKAREAIPGFDGRVDITLPTASRANRHSEVVVADSGRGMSPEQMEQALKAGSSSNSQYGTLGLFGMGFNVATARLGGVTVVRSGREGDGFWNVVTIDLTEMRRAGTFHVPLTKEPKASGEHGTMIIVKGLRQDTVAKLQKQAELGRVRTQLGNIYTFMLRDPQRSSYSGSDVIGGLALSLYLNGNAIKPTVPCVWDPSRAVPYKGQDIKSVRSLEFPLTSAFACMDCGHWMSLSADECTECSSCNVHERERRITGWLGIQRYNHNSDFGISLIRQGRVIVHRDKSLFEWIDDDDTRQVEYPIEVGGGRIVGEVHLDHAPVTFRKTNFDRENAAWSTMVQKVRGVAPLRPGKARELNLAENDSPLGILFNAYRRNDPGLRYLVPGNGRSAIHDRAREWARLFVAGDPEYQTDSVWYAAIEEHEAMVHGRGSDMSEPRADDDWLAREGLGHLTGGGDESDEQDEGSGLVAEPDAPSRPVTLDERFARYRENSVSVAGIDGKASIGGAAPFIRCYLTCGVDLSAENNGPYFAIRVTGGEVEMYVAGEHPLIAEYGWDATSVALVCAAPVLSTVLQYSGTVDAFILDVLSAHADMKLDHAAVRSRAEGLVEHLRDLFGPVVGETPLVSWERLRPSSRREAEFAAYKSSPSIDWMNAIETGRFADYLTVAGIKDLVAEDPERYLDGRVFRTTYSAFDDEGTRADTLDRLDGLLSDLGRMLGVTRGTSARELSKHLLSAELIAAEVAD</sequence>